<dbReference type="SMART" id="SM00225">
    <property type="entry name" value="BTB"/>
    <property type="match status" value="1"/>
</dbReference>
<dbReference type="Pfam" id="PF22486">
    <property type="entry name" value="MATH_2"/>
    <property type="match status" value="1"/>
</dbReference>
<comment type="pathway">
    <text evidence="1">Protein modification; protein ubiquitination.</text>
</comment>
<dbReference type="GO" id="GO:0016567">
    <property type="term" value="P:protein ubiquitination"/>
    <property type="evidence" value="ECO:0007669"/>
    <property type="project" value="InterPro"/>
</dbReference>
<evidence type="ECO:0000313" key="7">
    <source>
        <dbReference type="Proteomes" id="UP001210211"/>
    </source>
</evidence>
<evidence type="ECO:0000256" key="1">
    <source>
        <dbReference type="ARBA" id="ARBA00004906"/>
    </source>
</evidence>
<dbReference type="PROSITE" id="PS50097">
    <property type="entry name" value="BTB"/>
    <property type="match status" value="1"/>
</dbReference>
<sequence>MASDSSNPVSVQIARGSYQFKVETSKTKNLGIGEFINTPKFSAGNHNWLIKYFPQGSDAENEGTYISLSLQLLTRSMSVTAEYELGLLNKYGRPTAESWVRSIDTFHKNRSWKYSRFMKRSDFESDYIRDDYFIVACSVTVRNEPYAVLKSCFIGVFPNNLATELHQLLERQKGTDVTFELEGENISAHRLILASRSAVFRAELFGPMVELNCKCIKIEDMKPLVFRAMLHFIYTDFLPDIEDLVSGGTSDMNMSSTILYQHLLVAADRYALNGLKALCEERLGRTISIDTVVSSLAVAEQHNCDYLKEECLEFILKPKNFVIVVLTKEYASLGNSCPSLLDELRRKVESAKHRK</sequence>
<dbReference type="Pfam" id="PF00651">
    <property type="entry name" value="BTB"/>
    <property type="match status" value="1"/>
</dbReference>
<accession>A0AAD6EN29</accession>
<dbReference type="InterPro" id="IPR000210">
    <property type="entry name" value="BTB/POZ_dom"/>
</dbReference>
<feature type="domain" description="MATH" evidence="4">
    <location>
        <begin position="15"/>
        <end position="139"/>
    </location>
</feature>
<dbReference type="InterPro" id="IPR008974">
    <property type="entry name" value="TRAF-like"/>
</dbReference>
<dbReference type="Gene3D" id="3.30.710.10">
    <property type="entry name" value="Potassium Channel Kv1.1, Chain A"/>
    <property type="match status" value="1"/>
</dbReference>
<evidence type="ECO:0000259" key="3">
    <source>
        <dbReference type="PROSITE" id="PS50097"/>
    </source>
</evidence>
<evidence type="ECO:0000259" key="4">
    <source>
        <dbReference type="PROSITE" id="PS50144"/>
    </source>
</evidence>
<comment type="caution">
    <text evidence="6">The sequence shown here is derived from an EMBL/GenBank/DDBJ whole genome shotgun (WGS) entry which is preliminary data.</text>
</comment>
<feature type="domain" description="BTB" evidence="3">
    <location>
        <begin position="175"/>
        <end position="236"/>
    </location>
</feature>
<dbReference type="SUPFAM" id="SSF49599">
    <property type="entry name" value="TRAF domain-like"/>
    <property type="match status" value="1"/>
</dbReference>
<protein>
    <recommendedName>
        <fullName evidence="8">BTB domain-containing protein</fullName>
    </recommendedName>
</protein>
<dbReference type="InterPro" id="IPR056423">
    <property type="entry name" value="BACK_BPM_SPOP"/>
</dbReference>
<dbReference type="PANTHER" id="PTHR26379:SF187">
    <property type="entry name" value="OS07G0655300 PROTEIN"/>
    <property type="match status" value="1"/>
</dbReference>
<evidence type="ECO:0000313" key="5">
    <source>
        <dbReference type="EMBL" id="KAJ3690512.1"/>
    </source>
</evidence>
<name>A0AAD6EN29_9POAL</name>
<dbReference type="PANTHER" id="PTHR26379">
    <property type="entry name" value="BTB/POZ AND MATH DOMAIN-CONTAINING PROTEIN 1"/>
    <property type="match status" value="1"/>
</dbReference>
<gene>
    <name evidence="5" type="ORF">LUZ61_019676</name>
    <name evidence="6" type="ORF">LUZ61_019678</name>
</gene>
<evidence type="ECO:0008006" key="8">
    <source>
        <dbReference type="Google" id="ProtNLM"/>
    </source>
</evidence>
<dbReference type="Gene3D" id="1.25.40.420">
    <property type="match status" value="1"/>
</dbReference>
<dbReference type="InterPro" id="IPR002083">
    <property type="entry name" value="MATH/TRAF_dom"/>
</dbReference>
<evidence type="ECO:0000256" key="2">
    <source>
        <dbReference type="ARBA" id="ARBA00010846"/>
    </source>
</evidence>
<dbReference type="CDD" id="cd00121">
    <property type="entry name" value="MATH"/>
    <property type="match status" value="1"/>
</dbReference>
<dbReference type="EMBL" id="JAMRDG010000002">
    <property type="protein sequence ID" value="KAJ3690514.1"/>
    <property type="molecule type" value="Genomic_DNA"/>
</dbReference>
<dbReference type="CDD" id="cd18280">
    <property type="entry name" value="BTB_POZ_BPM_plant"/>
    <property type="match status" value="1"/>
</dbReference>
<evidence type="ECO:0000313" key="6">
    <source>
        <dbReference type="EMBL" id="KAJ3690514.1"/>
    </source>
</evidence>
<dbReference type="Pfam" id="PF24570">
    <property type="entry name" value="BACK_BPM_SPOP"/>
    <property type="match status" value="1"/>
</dbReference>
<dbReference type="Proteomes" id="UP001210211">
    <property type="component" value="Unassembled WGS sequence"/>
</dbReference>
<dbReference type="Gene3D" id="2.60.210.10">
    <property type="entry name" value="Apoptosis, Tumor Necrosis Factor Receptor Associated Protein 2, Chain A"/>
    <property type="match status" value="1"/>
</dbReference>
<reference evidence="6 7" key="1">
    <citation type="journal article" date="2022" name="Cell">
        <title>Repeat-based holocentromeres influence genome architecture and karyotype evolution.</title>
        <authorList>
            <person name="Hofstatter P.G."/>
            <person name="Thangavel G."/>
            <person name="Lux T."/>
            <person name="Neumann P."/>
            <person name="Vondrak T."/>
            <person name="Novak P."/>
            <person name="Zhang M."/>
            <person name="Costa L."/>
            <person name="Castellani M."/>
            <person name="Scott A."/>
            <person name="Toegelov H."/>
            <person name="Fuchs J."/>
            <person name="Mata-Sucre Y."/>
            <person name="Dias Y."/>
            <person name="Vanzela A.L.L."/>
            <person name="Huettel B."/>
            <person name="Almeida C.C.S."/>
            <person name="Simkova H."/>
            <person name="Souza G."/>
            <person name="Pedrosa-Harand A."/>
            <person name="Macas J."/>
            <person name="Mayer K.F.X."/>
            <person name="Houben A."/>
            <person name="Marques A."/>
        </authorList>
    </citation>
    <scope>NUCLEOTIDE SEQUENCE [LARGE SCALE GENOMIC DNA]</scope>
    <source>
        <strain evidence="6">RhyTen1mFocal</strain>
    </source>
</reference>
<keyword evidence="7" id="KW-1185">Reference proteome</keyword>
<comment type="similarity">
    <text evidence="2">Belongs to the Tdpoz family.</text>
</comment>
<dbReference type="SUPFAM" id="SSF54695">
    <property type="entry name" value="POZ domain"/>
    <property type="match status" value="1"/>
</dbReference>
<dbReference type="InterPro" id="IPR045005">
    <property type="entry name" value="BPM1-6"/>
</dbReference>
<dbReference type="InterPro" id="IPR011333">
    <property type="entry name" value="SKP1/BTB/POZ_sf"/>
</dbReference>
<dbReference type="EMBL" id="JAMRDG010000002">
    <property type="protein sequence ID" value="KAJ3690512.1"/>
    <property type="molecule type" value="Genomic_DNA"/>
</dbReference>
<proteinExistence type="inferred from homology"/>
<dbReference type="PROSITE" id="PS50144">
    <property type="entry name" value="MATH"/>
    <property type="match status" value="1"/>
</dbReference>
<dbReference type="AlphaFoldDB" id="A0AAD6EN29"/>
<organism evidence="6 7">
    <name type="scientific">Rhynchospora tenuis</name>
    <dbReference type="NCBI Taxonomy" id="198213"/>
    <lineage>
        <taxon>Eukaryota</taxon>
        <taxon>Viridiplantae</taxon>
        <taxon>Streptophyta</taxon>
        <taxon>Embryophyta</taxon>
        <taxon>Tracheophyta</taxon>
        <taxon>Spermatophyta</taxon>
        <taxon>Magnoliopsida</taxon>
        <taxon>Liliopsida</taxon>
        <taxon>Poales</taxon>
        <taxon>Cyperaceae</taxon>
        <taxon>Cyperoideae</taxon>
        <taxon>Rhynchosporeae</taxon>
        <taxon>Rhynchospora</taxon>
    </lineage>
</organism>